<evidence type="ECO:0000256" key="1">
    <source>
        <dbReference type="ARBA" id="ARBA00004141"/>
    </source>
</evidence>
<dbReference type="Proteomes" id="UP000430670">
    <property type="component" value="Unassembled WGS sequence"/>
</dbReference>
<proteinExistence type="inferred from homology"/>
<dbReference type="GO" id="GO:0005886">
    <property type="term" value="C:plasma membrane"/>
    <property type="evidence" value="ECO:0007669"/>
    <property type="project" value="UniProtKB-SubCell"/>
</dbReference>
<evidence type="ECO:0000256" key="5">
    <source>
        <dbReference type="ARBA" id="ARBA00023136"/>
    </source>
</evidence>
<dbReference type="PANTHER" id="PTHR43701:SF2">
    <property type="entry name" value="MEMBRANE TRANSPORTER PROTEIN YJNA-RELATED"/>
    <property type="match status" value="1"/>
</dbReference>
<evidence type="ECO:0000256" key="3">
    <source>
        <dbReference type="ARBA" id="ARBA00022692"/>
    </source>
</evidence>
<accession>A0A6I3SIH3</accession>
<evidence type="ECO:0000256" key="6">
    <source>
        <dbReference type="RuleBase" id="RU363041"/>
    </source>
</evidence>
<keyword evidence="3 6" id="KW-0812">Transmembrane</keyword>
<dbReference type="RefSeq" id="WP_155475760.1">
    <property type="nucleotide sequence ID" value="NZ_WNKU01000005.1"/>
</dbReference>
<evidence type="ECO:0000313" key="7">
    <source>
        <dbReference type="EMBL" id="MTV48658.1"/>
    </source>
</evidence>
<feature type="transmembrane region" description="Helical" evidence="6">
    <location>
        <begin position="70"/>
        <end position="90"/>
    </location>
</feature>
<dbReference type="AlphaFoldDB" id="A0A6I3SIH3"/>
<reference evidence="7 8" key="1">
    <citation type="submission" date="2019-11" db="EMBL/GenBank/DDBJ databases">
        <title>Whole-genome sequence of a the green, strictly anaerobic photosynthetic bacterium Heliobacillus mobilis DSM 6151.</title>
        <authorList>
            <person name="Kyndt J.A."/>
            <person name="Meyer T.E."/>
        </authorList>
    </citation>
    <scope>NUCLEOTIDE SEQUENCE [LARGE SCALE GENOMIC DNA]</scope>
    <source>
        <strain evidence="7 8">DSM 6151</strain>
    </source>
</reference>
<comment type="subcellular location">
    <subcellularLocation>
        <location evidence="6">Cell membrane</location>
        <topology evidence="6">Multi-pass membrane protein</topology>
    </subcellularLocation>
    <subcellularLocation>
        <location evidence="1">Membrane</location>
        <topology evidence="1">Multi-pass membrane protein</topology>
    </subcellularLocation>
</comment>
<dbReference type="EMBL" id="WNKU01000005">
    <property type="protein sequence ID" value="MTV48658.1"/>
    <property type="molecule type" value="Genomic_DNA"/>
</dbReference>
<sequence>MEIMLIVVGLLSGILSGLAVGGGTLLVPALILLMDVEQHQAQAVALTAFLPMSAVALVTHFKNGNVRPRLAFLLALTAVVGAVGGASLAAYLPGPVLRKVFGIFLVAMGAYEIFYRPKKQADRTNRKQPSERQGNP</sequence>
<evidence type="ECO:0000313" key="8">
    <source>
        <dbReference type="Proteomes" id="UP000430670"/>
    </source>
</evidence>
<feature type="transmembrane region" description="Helical" evidence="6">
    <location>
        <begin position="96"/>
        <end position="114"/>
    </location>
</feature>
<dbReference type="InterPro" id="IPR002781">
    <property type="entry name" value="TM_pro_TauE-like"/>
</dbReference>
<gene>
    <name evidence="7" type="ORF">GJ688_06645</name>
</gene>
<dbReference type="PANTHER" id="PTHR43701">
    <property type="entry name" value="MEMBRANE TRANSPORTER PROTEIN MJ0441-RELATED"/>
    <property type="match status" value="1"/>
</dbReference>
<feature type="transmembrane region" description="Helical" evidence="6">
    <location>
        <begin position="40"/>
        <end position="58"/>
    </location>
</feature>
<name>A0A6I3SIH3_HELMO</name>
<keyword evidence="6" id="KW-1003">Cell membrane</keyword>
<dbReference type="OrthoDB" id="25340at2"/>
<organism evidence="7 8">
    <name type="scientific">Heliobacterium mobile</name>
    <name type="common">Heliobacillus mobilis</name>
    <dbReference type="NCBI Taxonomy" id="28064"/>
    <lineage>
        <taxon>Bacteria</taxon>
        <taxon>Bacillati</taxon>
        <taxon>Bacillota</taxon>
        <taxon>Clostridia</taxon>
        <taxon>Eubacteriales</taxon>
        <taxon>Heliobacteriaceae</taxon>
        <taxon>Heliobacterium</taxon>
    </lineage>
</organism>
<evidence type="ECO:0000256" key="2">
    <source>
        <dbReference type="ARBA" id="ARBA00009142"/>
    </source>
</evidence>
<comment type="caution">
    <text evidence="7">The sequence shown here is derived from an EMBL/GenBank/DDBJ whole genome shotgun (WGS) entry which is preliminary data.</text>
</comment>
<evidence type="ECO:0000256" key="4">
    <source>
        <dbReference type="ARBA" id="ARBA00022989"/>
    </source>
</evidence>
<dbReference type="Pfam" id="PF01925">
    <property type="entry name" value="TauE"/>
    <property type="match status" value="1"/>
</dbReference>
<protein>
    <recommendedName>
        <fullName evidence="6">Probable membrane transporter protein</fullName>
    </recommendedName>
</protein>
<keyword evidence="4 6" id="KW-1133">Transmembrane helix</keyword>
<dbReference type="InterPro" id="IPR051598">
    <property type="entry name" value="TSUP/Inactive_protease-like"/>
</dbReference>
<keyword evidence="5 6" id="KW-0472">Membrane</keyword>
<feature type="transmembrane region" description="Helical" evidence="6">
    <location>
        <begin position="7"/>
        <end position="34"/>
    </location>
</feature>
<keyword evidence="8" id="KW-1185">Reference proteome</keyword>
<comment type="similarity">
    <text evidence="2 6">Belongs to the 4-toluene sulfonate uptake permease (TSUP) (TC 2.A.102) family.</text>
</comment>